<sequence>MSTSIKHRGLNRRELLRGVAGSALALGLTGVAGRAFAQDQQLVFWSQFAGSKRAAGEALEAAFKAAHPERNLVSTLYAEPPQLNEKILTSINGNTAPDLFVQHWDYNLTYAAGDRMLDLGEALDVDMTALDPSLLAYGHINGAQYSVPMYGTSRGIGFNRALVTQAGLDPDAPPTTWAELREWAVALTRRAESGLLEVAGFSMFHNDLEAWETFTIFLQGAGGSLLSDDLSTPTFAGPEGVKALTFLYDLLYADKVTDLGFGLGPGGLASPFNTGRAAMIIAGNYSTNNALRAGIEFDVAPIPMEGGGFTSIVDPFCYAVPRDARNTEGAVAFIEFALSPEQQVAFAVESKNVPVLKSAQQDPAVQADPYLSKFVHTASFAPAKAPAIPAFSRLVTIIARAVQEAMFNRTSVENALTSAAAEVQTILDRG</sequence>
<comment type="similarity">
    <text evidence="1">Belongs to the bacterial solute-binding protein 1 family.</text>
</comment>
<protein>
    <recommendedName>
        <fullName evidence="7">ABC transporter substrate-binding protein</fullName>
    </recommendedName>
</protein>
<dbReference type="AlphaFoldDB" id="A0A0F5FZG6"/>
<dbReference type="EMBL" id="JZEX01000022">
    <property type="protein sequence ID" value="KKB13572.1"/>
    <property type="molecule type" value="Genomic_DNA"/>
</dbReference>
<keyword evidence="3" id="KW-0732">Signal</keyword>
<dbReference type="InterPro" id="IPR006311">
    <property type="entry name" value="TAT_signal"/>
</dbReference>
<dbReference type="GO" id="GO:1901982">
    <property type="term" value="F:maltose binding"/>
    <property type="evidence" value="ECO:0007669"/>
    <property type="project" value="TreeGrafter"/>
</dbReference>
<proteinExistence type="inferred from homology"/>
<name>A0A0F5FZG6_9HYPH</name>
<dbReference type="CDD" id="cd14748">
    <property type="entry name" value="PBP2_UgpB"/>
    <property type="match status" value="1"/>
</dbReference>
<dbReference type="SUPFAM" id="SSF53850">
    <property type="entry name" value="Periplasmic binding protein-like II"/>
    <property type="match status" value="1"/>
</dbReference>
<dbReference type="RefSeq" id="WP_046106765.1">
    <property type="nucleotide sequence ID" value="NZ_JZEX01000022.1"/>
</dbReference>
<dbReference type="GO" id="GO:0015768">
    <property type="term" value="P:maltose transport"/>
    <property type="evidence" value="ECO:0007669"/>
    <property type="project" value="TreeGrafter"/>
</dbReference>
<evidence type="ECO:0000256" key="2">
    <source>
        <dbReference type="ARBA" id="ARBA00022448"/>
    </source>
</evidence>
<comment type="caution">
    <text evidence="5">The sequence shown here is derived from an EMBL/GenBank/DDBJ whole genome shotgun (WGS) entry which is preliminary data.</text>
</comment>
<evidence type="ECO:0008006" key="7">
    <source>
        <dbReference type="Google" id="ProtNLM"/>
    </source>
</evidence>
<dbReference type="PATRIC" id="fig|443610.3.peg.2711"/>
<keyword evidence="2" id="KW-0813">Transport</keyword>
<dbReference type="GO" id="GO:0042956">
    <property type="term" value="P:maltodextrin transmembrane transport"/>
    <property type="evidence" value="ECO:0007669"/>
    <property type="project" value="TreeGrafter"/>
</dbReference>
<reference evidence="5 6" key="1">
    <citation type="submission" date="2015-03" db="EMBL/GenBank/DDBJ databases">
        <authorList>
            <person name="Hassan Y.I."/>
            <person name="Lepp D."/>
            <person name="Li X.-Z."/>
            <person name="Zhou T."/>
        </authorList>
    </citation>
    <scope>NUCLEOTIDE SEQUENCE [LARGE SCALE GENOMIC DNA]</scope>
    <source>
        <strain evidence="5 6">BD-c194</strain>
    </source>
</reference>
<evidence type="ECO:0000256" key="1">
    <source>
        <dbReference type="ARBA" id="ARBA00008520"/>
    </source>
</evidence>
<evidence type="ECO:0000313" key="5">
    <source>
        <dbReference type="EMBL" id="KKB13572.1"/>
    </source>
</evidence>
<dbReference type="PROSITE" id="PS51318">
    <property type="entry name" value="TAT"/>
    <property type="match status" value="1"/>
</dbReference>
<dbReference type="PANTHER" id="PTHR30061:SF50">
    <property type="entry name" value="MALTOSE_MALTODEXTRIN-BINDING PERIPLASMIC PROTEIN"/>
    <property type="match status" value="1"/>
</dbReference>
<dbReference type="InterPro" id="IPR006059">
    <property type="entry name" value="SBP"/>
</dbReference>
<evidence type="ECO:0000256" key="4">
    <source>
        <dbReference type="ARBA" id="ARBA00022764"/>
    </source>
</evidence>
<dbReference type="GO" id="GO:0055052">
    <property type="term" value="C:ATP-binding cassette (ABC) transporter complex, substrate-binding subunit-containing"/>
    <property type="evidence" value="ECO:0007669"/>
    <property type="project" value="TreeGrafter"/>
</dbReference>
<evidence type="ECO:0000256" key="3">
    <source>
        <dbReference type="ARBA" id="ARBA00022729"/>
    </source>
</evidence>
<dbReference type="OrthoDB" id="2509690at2"/>
<organism evidence="5 6">
    <name type="scientific">Devosia geojensis</name>
    <dbReference type="NCBI Taxonomy" id="443610"/>
    <lineage>
        <taxon>Bacteria</taxon>
        <taxon>Pseudomonadati</taxon>
        <taxon>Pseudomonadota</taxon>
        <taxon>Alphaproteobacteria</taxon>
        <taxon>Hyphomicrobiales</taxon>
        <taxon>Devosiaceae</taxon>
        <taxon>Devosia</taxon>
    </lineage>
</organism>
<accession>A0A0F5FZG6</accession>
<dbReference type="Proteomes" id="UP000033632">
    <property type="component" value="Unassembled WGS sequence"/>
</dbReference>
<keyword evidence="4" id="KW-0574">Periplasm</keyword>
<dbReference type="Gene3D" id="3.40.190.10">
    <property type="entry name" value="Periplasmic binding protein-like II"/>
    <property type="match status" value="1"/>
</dbReference>
<dbReference type="PANTHER" id="PTHR30061">
    <property type="entry name" value="MALTOSE-BINDING PERIPLASMIC PROTEIN"/>
    <property type="match status" value="1"/>
</dbReference>
<evidence type="ECO:0000313" key="6">
    <source>
        <dbReference type="Proteomes" id="UP000033632"/>
    </source>
</evidence>
<dbReference type="STRING" id="443610.VE25_01250"/>
<gene>
    <name evidence="5" type="ORF">VE25_01250</name>
</gene>
<keyword evidence="6" id="KW-1185">Reference proteome</keyword>
<dbReference type="Pfam" id="PF01547">
    <property type="entry name" value="SBP_bac_1"/>
    <property type="match status" value="1"/>
</dbReference>